<dbReference type="PROSITE" id="PS50110">
    <property type="entry name" value="RESPONSE_REGULATORY"/>
    <property type="match status" value="1"/>
</dbReference>
<feature type="modified residue" description="4-aspartylphosphate" evidence="7">
    <location>
        <position position="54"/>
    </location>
</feature>
<protein>
    <submittedName>
        <fullName evidence="10">Regulator of RpoS</fullName>
    </submittedName>
</protein>
<dbReference type="SMART" id="SM00448">
    <property type="entry name" value="REC"/>
    <property type="match status" value="1"/>
</dbReference>
<feature type="domain" description="Response regulatory" evidence="9">
    <location>
        <begin position="2"/>
        <end position="119"/>
    </location>
</feature>
<reference evidence="10 11" key="1">
    <citation type="submission" date="2021-06" db="EMBL/GenBank/DDBJ databases">
        <authorList>
            <person name="Criscuolo A."/>
        </authorList>
    </citation>
    <scope>NUCLEOTIDE SEQUENCE [LARGE SCALE GENOMIC DNA]</scope>
    <source>
        <strain evidence="11">CIP 111802</strain>
    </source>
</reference>
<dbReference type="Pfam" id="PF00072">
    <property type="entry name" value="Response_reg"/>
    <property type="match status" value="1"/>
</dbReference>
<feature type="domain" description="HTH araC/xylS-type" evidence="8">
    <location>
        <begin position="436"/>
        <end position="534"/>
    </location>
</feature>
<dbReference type="InterPro" id="IPR018062">
    <property type="entry name" value="HTH_AraC-typ_CS"/>
</dbReference>
<evidence type="ECO:0000256" key="7">
    <source>
        <dbReference type="PROSITE-ProRule" id="PRU00169"/>
    </source>
</evidence>
<dbReference type="Proteomes" id="UP000730618">
    <property type="component" value="Unassembled WGS sequence"/>
</dbReference>
<dbReference type="Pfam" id="PF12833">
    <property type="entry name" value="HTH_18"/>
    <property type="match status" value="1"/>
</dbReference>
<proteinExistence type="predicted"/>
<dbReference type="PROSITE" id="PS00041">
    <property type="entry name" value="HTH_ARAC_FAMILY_1"/>
    <property type="match status" value="1"/>
</dbReference>
<evidence type="ECO:0000313" key="11">
    <source>
        <dbReference type="Proteomes" id="UP000730618"/>
    </source>
</evidence>
<keyword evidence="4" id="KW-0805">Transcription regulation</keyword>
<dbReference type="EMBL" id="CAJVCE010000022">
    <property type="protein sequence ID" value="CAG7654294.1"/>
    <property type="molecule type" value="Genomic_DNA"/>
</dbReference>
<dbReference type="InterPro" id="IPR001789">
    <property type="entry name" value="Sig_transdc_resp-reg_receiver"/>
</dbReference>
<keyword evidence="6" id="KW-0804">Transcription</keyword>
<keyword evidence="11" id="KW-1185">Reference proteome</keyword>
<dbReference type="PANTHER" id="PTHR42713:SF3">
    <property type="entry name" value="TRANSCRIPTIONAL REGULATORY PROTEIN HPTR"/>
    <property type="match status" value="1"/>
</dbReference>
<keyword evidence="3" id="KW-0902">Two-component regulatory system</keyword>
<evidence type="ECO:0000256" key="4">
    <source>
        <dbReference type="ARBA" id="ARBA00023015"/>
    </source>
</evidence>
<dbReference type="CDD" id="cd17536">
    <property type="entry name" value="REC_YesN-like"/>
    <property type="match status" value="1"/>
</dbReference>
<evidence type="ECO:0000256" key="3">
    <source>
        <dbReference type="ARBA" id="ARBA00023012"/>
    </source>
</evidence>
<keyword evidence="5" id="KW-0238">DNA-binding</keyword>
<keyword evidence="1" id="KW-0963">Cytoplasm</keyword>
<dbReference type="Pfam" id="PF17853">
    <property type="entry name" value="GGDEF_2"/>
    <property type="match status" value="1"/>
</dbReference>
<dbReference type="PROSITE" id="PS01124">
    <property type="entry name" value="HTH_ARAC_FAMILY_2"/>
    <property type="match status" value="1"/>
</dbReference>
<dbReference type="InterPro" id="IPR018060">
    <property type="entry name" value="HTH_AraC"/>
</dbReference>
<sequence length="543" mass="62637">MNVLLVDDKESVVLGIRKHMPWEELGVDRVEIALDGMEALEKYASFPADLVITDIKMPNMNGIELMSRLQTEQRPIRFIVLSGYDEFDYAKQAISLGASEYVLKPVDIKELTMIIEKELSAIRKQLELDEQRKQFQRKIQVSLPALRQQYLTEMVLFRDHRPLRLLDKWNFAEIPVKSAHFGLLVFSIDRFAEISQQPVQEVELTRFIVENIIRDCLASWGNGVAFYSEWGRLTLLVNYDPGESEKNIKLHLLHFADYCRTSIEQNSNITVTVGQSSLCPELKDLPDAYRQACEAIEHMSFFGMNQVVHYEDLSHYRLRGREYPVHAENELMSVVRRGQTELVPQAVDVFFTSLHSSESTPQETRLSCIQLAAVLYRQMLEMDIEGGLSDDFSRTWPETFEDTSLAELRRRVLELCTAAAQQVKLWIQDGTKNITEQAKQYVEEQLLQTITLPAVADHVGVSPNYLSSLFKKETGSTFVEFITDRKLAQAKQWLADPHIPIYEVAERLGYHDRRYFREIFKKKNGMTPSGYRDHLLGTVTLDE</sequence>
<evidence type="ECO:0000313" key="10">
    <source>
        <dbReference type="EMBL" id="CAG7654294.1"/>
    </source>
</evidence>
<evidence type="ECO:0000256" key="2">
    <source>
        <dbReference type="ARBA" id="ARBA00022553"/>
    </source>
</evidence>
<keyword evidence="2 7" id="KW-0597">Phosphoprotein</keyword>
<evidence type="ECO:0000259" key="8">
    <source>
        <dbReference type="PROSITE" id="PS01124"/>
    </source>
</evidence>
<dbReference type="InterPro" id="IPR051552">
    <property type="entry name" value="HptR"/>
</dbReference>
<gene>
    <name evidence="10" type="primary">rssB_8</name>
    <name evidence="10" type="ORF">PAECIP111802_05729</name>
</gene>
<comment type="caution">
    <text evidence="10">The sequence shown here is derived from an EMBL/GenBank/DDBJ whole genome shotgun (WGS) entry which is preliminary data.</text>
</comment>
<evidence type="ECO:0000256" key="5">
    <source>
        <dbReference type="ARBA" id="ARBA00023125"/>
    </source>
</evidence>
<dbReference type="RefSeq" id="WP_218101937.1">
    <property type="nucleotide sequence ID" value="NZ_CAJVCE010000022.1"/>
</dbReference>
<evidence type="ECO:0000259" key="9">
    <source>
        <dbReference type="PROSITE" id="PS50110"/>
    </source>
</evidence>
<name>A0ABN7TVZ2_9BACL</name>
<dbReference type="PANTHER" id="PTHR42713">
    <property type="entry name" value="HISTIDINE KINASE-RELATED"/>
    <property type="match status" value="1"/>
</dbReference>
<accession>A0ABN7TVZ2</accession>
<evidence type="ECO:0000256" key="6">
    <source>
        <dbReference type="ARBA" id="ARBA00023163"/>
    </source>
</evidence>
<dbReference type="InterPro" id="IPR041522">
    <property type="entry name" value="CdaR_GGDEF"/>
</dbReference>
<dbReference type="SMART" id="SM00342">
    <property type="entry name" value="HTH_ARAC"/>
    <property type="match status" value="1"/>
</dbReference>
<organism evidence="10 11">
    <name type="scientific">Paenibacillus allorhizosphaerae</name>
    <dbReference type="NCBI Taxonomy" id="2849866"/>
    <lineage>
        <taxon>Bacteria</taxon>
        <taxon>Bacillati</taxon>
        <taxon>Bacillota</taxon>
        <taxon>Bacilli</taxon>
        <taxon>Bacillales</taxon>
        <taxon>Paenibacillaceae</taxon>
        <taxon>Paenibacillus</taxon>
    </lineage>
</organism>
<evidence type="ECO:0000256" key="1">
    <source>
        <dbReference type="ARBA" id="ARBA00022490"/>
    </source>
</evidence>